<dbReference type="AlphaFoldDB" id="A0A2C9JV93"/>
<evidence type="ECO:0000256" key="3">
    <source>
        <dbReference type="RuleBase" id="RU000461"/>
    </source>
</evidence>
<dbReference type="InterPro" id="IPR001128">
    <property type="entry name" value="Cyt_P450"/>
</dbReference>
<dbReference type="OrthoDB" id="1470350at2759"/>
<dbReference type="STRING" id="6526.A0A2C9JV93"/>
<evidence type="ECO:0000313" key="5">
    <source>
        <dbReference type="EnsemblMetazoa" id="BGLB008566-PC"/>
    </source>
</evidence>
<dbReference type="InterPro" id="IPR002401">
    <property type="entry name" value="Cyt_P450_E_grp-I"/>
</dbReference>
<organism evidence="5 6">
    <name type="scientific">Biomphalaria glabrata</name>
    <name type="common">Bloodfluke planorb</name>
    <name type="synonym">Freshwater snail</name>
    <dbReference type="NCBI Taxonomy" id="6526"/>
    <lineage>
        <taxon>Eukaryota</taxon>
        <taxon>Metazoa</taxon>
        <taxon>Spiralia</taxon>
        <taxon>Lophotrochozoa</taxon>
        <taxon>Mollusca</taxon>
        <taxon>Gastropoda</taxon>
        <taxon>Heterobranchia</taxon>
        <taxon>Euthyneura</taxon>
        <taxon>Panpulmonata</taxon>
        <taxon>Hygrophila</taxon>
        <taxon>Lymnaeoidea</taxon>
        <taxon>Planorbidae</taxon>
        <taxon>Biomphalaria</taxon>
    </lineage>
</organism>
<keyword evidence="4" id="KW-0472">Membrane</keyword>
<sequence length="512" mass="59073">MFDVGLLKTCLVAVTTLFFIWLVCKIYKMILKFHYFNQLPGEPSFSWLYGNLHKLPKTGEGRLAYGYWLLTNINSKFVRFWLGPFQPNITVFHPDTVKLLLKSSAPKARGLGGVYQFALPWIGDGLIVSNGATWARARRLLTPAFHFDILKNYVLVYNTAADTLVEKLDKLAESGESFDLCPPMTLCTLEIILKCAMSYDADVQRIGHHPYIKATRELAISWFERNRKPWLWPDFIFKLTTLGKKFLKNCDYVHQVAEEIINKRRDQLVRERIQALKNKEGLPSKRHLDFLDILLSARDEDGKPMTDLEIRNEVDTFMFAGHDTTATAAPWIVYCLAKNPEYQTKVQDEIDSVLEGRDSDCILWSDISKLHFLALCIKEAMRLYPPVPFIQRRLNEDVTIEGHKIPAGNIVNVAIVHLHRNPAVWDQPHDFIPERFLTSNLKDQDSFSFTPFSAGSRNCIGQNFALNEEKVLIARLFRRYRFEIPPDAPPSNRVAQTILKSEHGLWFRIKKR</sequence>
<dbReference type="EnsemblMetazoa" id="BGLB008566-RC">
    <property type="protein sequence ID" value="BGLB008566-PC"/>
    <property type="gene ID" value="BGLB008566"/>
</dbReference>
<dbReference type="SUPFAM" id="SSF48264">
    <property type="entry name" value="Cytochrome P450"/>
    <property type="match status" value="1"/>
</dbReference>
<dbReference type="PANTHER" id="PTHR24291:SF201">
    <property type="entry name" value="CYTOCHROME P450, FAMILY 4, SUBFAMILY B, POLYPEPTIDE 7"/>
    <property type="match status" value="1"/>
</dbReference>
<keyword evidence="4" id="KW-0812">Transmembrane</keyword>
<dbReference type="InterPro" id="IPR017972">
    <property type="entry name" value="Cyt_P450_CS"/>
</dbReference>
<comment type="cofactor">
    <cofactor evidence="2">
        <name>heme</name>
        <dbReference type="ChEBI" id="CHEBI:30413"/>
    </cofactor>
</comment>
<dbReference type="GO" id="GO:0005506">
    <property type="term" value="F:iron ion binding"/>
    <property type="evidence" value="ECO:0007669"/>
    <property type="project" value="InterPro"/>
</dbReference>
<evidence type="ECO:0000256" key="4">
    <source>
        <dbReference type="SAM" id="Phobius"/>
    </source>
</evidence>
<dbReference type="PRINTS" id="PR00463">
    <property type="entry name" value="EP450I"/>
</dbReference>
<protein>
    <recommendedName>
        <fullName evidence="7">Cytochrome P450</fullName>
    </recommendedName>
</protein>
<feature type="binding site" description="axial binding residue" evidence="2">
    <location>
        <position position="459"/>
    </location>
    <ligand>
        <name>heme</name>
        <dbReference type="ChEBI" id="CHEBI:30413"/>
    </ligand>
    <ligandPart>
        <name>Fe</name>
        <dbReference type="ChEBI" id="CHEBI:18248"/>
    </ligandPart>
</feature>
<dbReference type="GO" id="GO:0016705">
    <property type="term" value="F:oxidoreductase activity, acting on paired donors, with incorporation or reduction of molecular oxygen"/>
    <property type="evidence" value="ECO:0007669"/>
    <property type="project" value="InterPro"/>
</dbReference>
<keyword evidence="3" id="KW-0560">Oxidoreductase</keyword>
<evidence type="ECO:0008006" key="7">
    <source>
        <dbReference type="Google" id="ProtNLM"/>
    </source>
</evidence>
<dbReference type="PANTHER" id="PTHR24291">
    <property type="entry name" value="CYTOCHROME P450 FAMILY 4"/>
    <property type="match status" value="1"/>
</dbReference>
<dbReference type="RefSeq" id="XP_013084720.2">
    <property type="nucleotide sequence ID" value="XM_013229266.2"/>
</dbReference>
<dbReference type="EnsemblMetazoa" id="BGLB008566-RD">
    <property type="protein sequence ID" value="BGLB008566-PD"/>
    <property type="gene ID" value="BGLB008566"/>
</dbReference>
<dbReference type="GO" id="GO:0004497">
    <property type="term" value="F:monooxygenase activity"/>
    <property type="evidence" value="ECO:0007669"/>
    <property type="project" value="UniProtKB-KW"/>
</dbReference>
<dbReference type="KEGG" id="bgt:106069572"/>
<feature type="transmembrane region" description="Helical" evidence="4">
    <location>
        <begin position="6"/>
        <end position="24"/>
    </location>
</feature>
<dbReference type="Gene3D" id="1.10.630.10">
    <property type="entry name" value="Cytochrome P450"/>
    <property type="match status" value="1"/>
</dbReference>
<dbReference type="VEuPathDB" id="VectorBase:BGLAX_048782"/>
<gene>
    <name evidence="5" type="primary">106069572</name>
</gene>
<evidence type="ECO:0000313" key="6">
    <source>
        <dbReference type="Proteomes" id="UP000076420"/>
    </source>
</evidence>
<keyword evidence="2 3" id="KW-0349">Heme</keyword>
<dbReference type="VEuPathDB" id="VectorBase:BGLB008566"/>
<keyword evidence="2 3" id="KW-0408">Iron</keyword>
<proteinExistence type="inferred from homology"/>
<dbReference type="InterPro" id="IPR050196">
    <property type="entry name" value="Cytochrome_P450_Monoox"/>
</dbReference>
<keyword evidence="2 3" id="KW-0479">Metal-binding</keyword>
<evidence type="ECO:0000256" key="2">
    <source>
        <dbReference type="PIRSR" id="PIRSR602401-1"/>
    </source>
</evidence>
<dbReference type="PRINTS" id="PR00385">
    <property type="entry name" value="P450"/>
</dbReference>
<accession>A0A2C9JV93</accession>
<dbReference type="RefSeq" id="XP_013084719.2">
    <property type="nucleotide sequence ID" value="XM_013229265.2"/>
</dbReference>
<keyword evidence="3" id="KW-0503">Monooxygenase</keyword>
<dbReference type="Proteomes" id="UP000076420">
    <property type="component" value="Unassembled WGS sequence"/>
</dbReference>
<name>A0A2C9JV93_BIOGL</name>
<dbReference type="InterPro" id="IPR036396">
    <property type="entry name" value="Cyt_P450_sf"/>
</dbReference>
<keyword evidence="4" id="KW-1133">Transmembrane helix</keyword>
<comment type="similarity">
    <text evidence="1 3">Belongs to the cytochrome P450 family.</text>
</comment>
<dbReference type="CDD" id="cd20659">
    <property type="entry name" value="CYP4B_4F-like"/>
    <property type="match status" value="1"/>
</dbReference>
<dbReference type="PROSITE" id="PS00086">
    <property type="entry name" value="CYTOCHROME_P450"/>
    <property type="match status" value="1"/>
</dbReference>
<reference evidence="5" key="1">
    <citation type="submission" date="2020-05" db="UniProtKB">
        <authorList>
            <consortium name="EnsemblMetazoa"/>
        </authorList>
    </citation>
    <scope>IDENTIFICATION</scope>
    <source>
        <strain evidence="5">BB02</strain>
    </source>
</reference>
<dbReference type="GO" id="GO:0020037">
    <property type="term" value="F:heme binding"/>
    <property type="evidence" value="ECO:0007669"/>
    <property type="project" value="InterPro"/>
</dbReference>
<evidence type="ECO:0000256" key="1">
    <source>
        <dbReference type="ARBA" id="ARBA00010617"/>
    </source>
</evidence>
<dbReference type="Pfam" id="PF00067">
    <property type="entry name" value="p450"/>
    <property type="match status" value="1"/>
</dbReference>